<name>A0A246JV66_9SPHN</name>
<dbReference type="AlphaFoldDB" id="A0A246JV66"/>
<protein>
    <submittedName>
        <fullName evidence="1">Uncharacterized protein</fullName>
    </submittedName>
</protein>
<dbReference type="EMBL" id="NISK01000002">
    <property type="protein sequence ID" value="OWQ96957.1"/>
    <property type="molecule type" value="Genomic_DNA"/>
</dbReference>
<keyword evidence="2" id="KW-1185">Reference proteome</keyword>
<evidence type="ECO:0000313" key="1">
    <source>
        <dbReference type="EMBL" id="OWQ96957.1"/>
    </source>
</evidence>
<accession>A0A246JV66</accession>
<proteinExistence type="predicted"/>
<reference evidence="1 2" key="1">
    <citation type="journal article" date="2010" name="Int. J. Syst. Evol. Microbiol.">
        <title>Sphingopyxis bauzanensis sp. nov., a psychrophilic bacterium isolated from soil.</title>
        <authorList>
            <person name="Zhang D.C."/>
            <person name="Liu H.C."/>
            <person name="Xin Y.H."/>
            <person name="Zhou Y.G."/>
            <person name="Schinner F."/>
            <person name="Margesin R."/>
        </authorList>
    </citation>
    <scope>NUCLEOTIDE SEQUENCE [LARGE SCALE GENOMIC DNA]</scope>
    <source>
        <strain evidence="1 2">DSM 22271</strain>
    </source>
</reference>
<evidence type="ECO:0000313" key="2">
    <source>
        <dbReference type="Proteomes" id="UP000197361"/>
    </source>
</evidence>
<sequence>MIEPAWHKTETQMPRYLLRYAAPGSNGEVTELFAAASAPAAFLLIEEKTIGARAILYQDGQELCRRGWGGTGYKHCWILSR</sequence>
<dbReference type="RefSeq" id="WP_144035701.1">
    <property type="nucleotide sequence ID" value="NZ_BMMC01000003.1"/>
</dbReference>
<comment type="caution">
    <text evidence="1">The sequence shown here is derived from an EMBL/GenBank/DDBJ whole genome shotgun (WGS) entry which is preliminary data.</text>
</comment>
<gene>
    <name evidence="1" type="ORF">CDQ92_07600</name>
</gene>
<dbReference type="Proteomes" id="UP000197361">
    <property type="component" value="Unassembled WGS sequence"/>
</dbReference>
<organism evidence="1 2">
    <name type="scientific">Sphingopyxis bauzanensis</name>
    <dbReference type="NCBI Taxonomy" id="651663"/>
    <lineage>
        <taxon>Bacteria</taxon>
        <taxon>Pseudomonadati</taxon>
        <taxon>Pseudomonadota</taxon>
        <taxon>Alphaproteobacteria</taxon>
        <taxon>Sphingomonadales</taxon>
        <taxon>Sphingomonadaceae</taxon>
        <taxon>Sphingopyxis</taxon>
    </lineage>
</organism>